<dbReference type="KEGG" id="bhl:Bache_1429"/>
<dbReference type="Proteomes" id="UP000008630">
    <property type="component" value="Chromosome"/>
</dbReference>
<gene>
    <name evidence="3" type="ordered locus">Bache_1429</name>
</gene>
<keyword evidence="2" id="KW-0732">Signal</keyword>
<proteinExistence type="predicted"/>
<reference key="1">
    <citation type="submission" date="2010-11" db="EMBL/GenBank/DDBJ databases">
        <title>The complete genome of Bacteroides helcogenes P 36-108.</title>
        <authorList>
            <consortium name="US DOE Joint Genome Institute (JGI-PGF)"/>
            <person name="Lucas S."/>
            <person name="Copeland A."/>
            <person name="Lapidus A."/>
            <person name="Bruce D."/>
            <person name="Goodwin L."/>
            <person name="Pitluck S."/>
            <person name="Kyrpides N."/>
            <person name="Mavromatis K."/>
            <person name="Ivanova N."/>
            <person name="Zeytun A."/>
            <person name="Brettin T."/>
            <person name="Detter J.C."/>
            <person name="Tapia R."/>
            <person name="Han C."/>
            <person name="Land M."/>
            <person name="Hauser L."/>
            <person name="Markowitz V."/>
            <person name="Cheng J.-F."/>
            <person name="Hugenholtz P."/>
            <person name="Woyke T."/>
            <person name="Wu D."/>
            <person name="Gronow S."/>
            <person name="Wellnitz S."/>
            <person name="Brambilla E."/>
            <person name="Klenk H.-P."/>
            <person name="Eisen J.A."/>
        </authorList>
    </citation>
    <scope>NUCLEOTIDE SEQUENCE</scope>
    <source>
        <strain>P 36-108</strain>
    </source>
</reference>
<organism evidence="3 4">
    <name type="scientific">Bacteroides helcogenes (strain ATCC 35417 / DSM 20613 / JCM 6297 / CCUG 15421 / P 36-108)</name>
    <dbReference type="NCBI Taxonomy" id="693979"/>
    <lineage>
        <taxon>Bacteria</taxon>
        <taxon>Pseudomonadati</taxon>
        <taxon>Bacteroidota</taxon>
        <taxon>Bacteroidia</taxon>
        <taxon>Bacteroidales</taxon>
        <taxon>Bacteroidaceae</taxon>
        <taxon>Bacteroides</taxon>
    </lineage>
</organism>
<sequence length="111" mass="12784">MKKQLMILTATLMIGSAACMAQEGKSDHPDMSKRIEQMVSDLGLNDKQIKKFEAAMEEMKPGKNESGERSSREEMEKKRTKMDAKIKKILTDEQYEKYRSMQPQRKPGRGK</sequence>
<feature type="signal peptide" evidence="2">
    <location>
        <begin position="1"/>
        <end position="21"/>
    </location>
</feature>
<protein>
    <recommendedName>
        <fullName evidence="5">Lipoprotein</fullName>
    </recommendedName>
</protein>
<dbReference type="PATRIC" id="fig|693979.3.peg.1512"/>
<feature type="compositionally biased region" description="Basic and acidic residues" evidence="1">
    <location>
        <begin position="57"/>
        <end position="99"/>
    </location>
</feature>
<dbReference type="AlphaFoldDB" id="E6SV52"/>
<reference evidence="3 4" key="2">
    <citation type="journal article" date="2011" name="Stand. Genomic Sci.">
        <title>Complete genome sequence of Bacteroides helcogenes type strain (P 36-108).</title>
        <authorList>
            <person name="Pati A."/>
            <person name="Gronow S."/>
            <person name="Zeytun A."/>
            <person name="Lapidus A."/>
            <person name="Nolan M."/>
            <person name="Hammon N."/>
            <person name="Deshpande S."/>
            <person name="Cheng J.F."/>
            <person name="Tapia R."/>
            <person name="Han C."/>
            <person name="Goodwin L."/>
            <person name="Pitluck S."/>
            <person name="Liolios K."/>
            <person name="Pagani I."/>
            <person name="Ivanova N."/>
            <person name="Mavromatis K."/>
            <person name="Chen A."/>
            <person name="Palaniappan K."/>
            <person name="Land M."/>
            <person name="Hauser L."/>
            <person name="Chang Y.J."/>
            <person name="Jeffries C.D."/>
            <person name="Detter J.C."/>
            <person name="Brambilla E."/>
            <person name="Rohde M."/>
            <person name="Goker M."/>
            <person name="Woyke T."/>
            <person name="Bristow J."/>
            <person name="Eisen J.A."/>
            <person name="Markowitz V."/>
            <person name="Hugenholtz P."/>
            <person name="Kyrpides N.C."/>
            <person name="Klenk H.P."/>
            <person name="Lucas S."/>
        </authorList>
    </citation>
    <scope>NUCLEOTIDE SEQUENCE [LARGE SCALE GENOMIC DNA]</scope>
    <source>
        <strain evidence="4">ATCC 35417 / DSM 20613 / JCM 6297 / CCUG 15421 / P 36-108</strain>
    </source>
</reference>
<dbReference type="Gene3D" id="1.20.120.1490">
    <property type="match status" value="1"/>
</dbReference>
<dbReference type="RefSeq" id="WP_013547028.1">
    <property type="nucleotide sequence ID" value="NC_014933.1"/>
</dbReference>
<evidence type="ECO:0000313" key="4">
    <source>
        <dbReference type="Proteomes" id="UP000008630"/>
    </source>
</evidence>
<dbReference type="eggNOG" id="ENOG5032D8A">
    <property type="taxonomic scope" value="Bacteria"/>
</dbReference>
<accession>E6SV52</accession>
<dbReference type="HOGENOM" id="CLU_165475_0_0_10"/>
<feature type="chain" id="PRO_5003211659" description="Lipoprotein" evidence="2">
    <location>
        <begin position="22"/>
        <end position="111"/>
    </location>
</feature>
<dbReference type="OrthoDB" id="1070285at2"/>
<evidence type="ECO:0008006" key="5">
    <source>
        <dbReference type="Google" id="ProtNLM"/>
    </source>
</evidence>
<evidence type="ECO:0000256" key="1">
    <source>
        <dbReference type="SAM" id="MobiDB-lite"/>
    </source>
</evidence>
<evidence type="ECO:0000256" key="2">
    <source>
        <dbReference type="SAM" id="SignalP"/>
    </source>
</evidence>
<evidence type="ECO:0000313" key="3">
    <source>
        <dbReference type="EMBL" id="ADV43434.1"/>
    </source>
</evidence>
<dbReference type="EMBL" id="CP002352">
    <property type="protein sequence ID" value="ADV43434.1"/>
    <property type="molecule type" value="Genomic_DNA"/>
</dbReference>
<dbReference type="STRING" id="693979.Bache_1429"/>
<name>E6SV52_BACT6</name>
<keyword evidence="4" id="KW-1185">Reference proteome</keyword>
<feature type="region of interest" description="Disordered" evidence="1">
    <location>
        <begin position="57"/>
        <end position="111"/>
    </location>
</feature>
<dbReference type="PROSITE" id="PS51257">
    <property type="entry name" value="PROKAR_LIPOPROTEIN"/>
    <property type="match status" value="1"/>
</dbReference>